<feature type="domain" description="CENP-V/GFA" evidence="5">
    <location>
        <begin position="9"/>
        <end position="137"/>
    </location>
</feature>
<dbReference type="SUPFAM" id="SSF51316">
    <property type="entry name" value="Mss4-like"/>
    <property type="match status" value="2"/>
</dbReference>
<evidence type="ECO:0000256" key="4">
    <source>
        <dbReference type="ARBA" id="ARBA00023239"/>
    </source>
</evidence>
<organism evidence="6 7">
    <name type="scientific">Neonectria magnoliae</name>
    <dbReference type="NCBI Taxonomy" id="2732573"/>
    <lineage>
        <taxon>Eukaryota</taxon>
        <taxon>Fungi</taxon>
        <taxon>Dikarya</taxon>
        <taxon>Ascomycota</taxon>
        <taxon>Pezizomycotina</taxon>
        <taxon>Sordariomycetes</taxon>
        <taxon>Hypocreomycetidae</taxon>
        <taxon>Hypocreales</taxon>
        <taxon>Nectriaceae</taxon>
        <taxon>Neonectria</taxon>
    </lineage>
</organism>
<dbReference type="Gene3D" id="3.90.1590.10">
    <property type="entry name" value="glutathione-dependent formaldehyde- activating enzyme (gfa)"/>
    <property type="match status" value="2"/>
</dbReference>
<dbReference type="Pfam" id="PF04828">
    <property type="entry name" value="GFA"/>
    <property type="match status" value="1"/>
</dbReference>
<keyword evidence="2" id="KW-0479">Metal-binding</keyword>
<comment type="similarity">
    <text evidence="1">Belongs to the Gfa family.</text>
</comment>
<dbReference type="PROSITE" id="PS51891">
    <property type="entry name" value="CENP_V_GFA"/>
    <property type="match status" value="1"/>
</dbReference>
<comment type="caution">
    <text evidence="6">The sequence shown here is derived from an EMBL/GenBank/DDBJ whole genome shotgun (WGS) entry which is preliminary data.</text>
</comment>
<keyword evidence="7" id="KW-1185">Reference proteome</keyword>
<keyword evidence="3" id="KW-0862">Zinc</keyword>
<sequence>MSTADTVKISAQCLCKAHTFTASVPRTELPLRAWCCHCDSCCHVTGALYACVTPWPGSTEEVRNSTMRKYSFTPKYTILSCGTCSTSIFFHGQAEGEEDTLTVLTGALDNNPAPNFIKIVDHIFVGDTIDGGASMWLRRPNGVGSVARRWRAARGKSEELDHDWPSADNFPHAQDKSGPDEIPLRCHCKGVDLVLRRGRADFVAMKREELPWFVEPTTHKLLTSFDACNSCRSTLGVDITNWSFALLQHIGFPTDSASGQPSFPRIATELKDAVSSQERDPRLGTLAMYKSSADVQRYFCSRCSASVFYAVDDRHDFVDVATGLLDSPSGARAENFLTWTFGSNINASDDVAGGWRENLVKSVKNEAEAWRIERGYPKNWLRVAKEEAENRSS</sequence>
<proteinExistence type="inferred from homology"/>
<dbReference type="PANTHER" id="PTHR33337">
    <property type="entry name" value="GFA DOMAIN-CONTAINING PROTEIN"/>
    <property type="match status" value="1"/>
</dbReference>
<dbReference type="Proteomes" id="UP001498421">
    <property type="component" value="Unassembled WGS sequence"/>
</dbReference>
<evidence type="ECO:0000256" key="1">
    <source>
        <dbReference type="ARBA" id="ARBA00005495"/>
    </source>
</evidence>
<protein>
    <recommendedName>
        <fullName evidence="5">CENP-V/GFA domain-containing protein</fullName>
    </recommendedName>
</protein>
<accession>A0ABR1IF51</accession>
<dbReference type="EMBL" id="JAZAVK010000010">
    <property type="protein sequence ID" value="KAK7431629.1"/>
    <property type="molecule type" value="Genomic_DNA"/>
</dbReference>
<evidence type="ECO:0000256" key="3">
    <source>
        <dbReference type="ARBA" id="ARBA00022833"/>
    </source>
</evidence>
<dbReference type="InterPro" id="IPR006913">
    <property type="entry name" value="CENP-V/GFA"/>
</dbReference>
<dbReference type="InterPro" id="IPR011057">
    <property type="entry name" value="Mss4-like_sf"/>
</dbReference>
<dbReference type="PANTHER" id="PTHR33337:SF40">
    <property type="entry name" value="CENP-V_GFA DOMAIN-CONTAINING PROTEIN-RELATED"/>
    <property type="match status" value="1"/>
</dbReference>
<name>A0ABR1IF51_9HYPO</name>
<gene>
    <name evidence="6" type="ORF">QQZ08_001847</name>
</gene>
<evidence type="ECO:0000313" key="6">
    <source>
        <dbReference type="EMBL" id="KAK7431629.1"/>
    </source>
</evidence>
<evidence type="ECO:0000256" key="2">
    <source>
        <dbReference type="ARBA" id="ARBA00022723"/>
    </source>
</evidence>
<keyword evidence="4" id="KW-0456">Lyase</keyword>
<evidence type="ECO:0000259" key="5">
    <source>
        <dbReference type="PROSITE" id="PS51891"/>
    </source>
</evidence>
<reference evidence="6 7" key="1">
    <citation type="journal article" date="2025" name="Microbiol. Resour. Announc.">
        <title>Draft genome sequences for Neonectria magnoliae and Neonectria punicea, canker pathogens of Liriodendron tulipifera and Acer saccharum in West Virginia.</title>
        <authorList>
            <person name="Petronek H.M."/>
            <person name="Kasson M.T."/>
            <person name="Metheny A.M."/>
            <person name="Stauder C.M."/>
            <person name="Lovett B."/>
            <person name="Lynch S.C."/>
            <person name="Garnas J.R."/>
            <person name="Kasson L.R."/>
            <person name="Stajich J.E."/>
        </authorList>
    </citation>
    <scope>NUCLEOTIDE SEQUENCE [LARGE SCALE GENOMIC DNA]</scope>
    <source>
        <strain evidence="6 7">NRRL 64651</strain>
    </source>
</reference>
<evidence type="ECO:0000313" key="7">
    <source>
        <dbReference type="Proteomes" id="UP001498421"/>
    </source>
</evidence>